<organism evidence="1 2">
    <name type="scientific">Stenotrophomonas chelatiphaga</name>
    <dbReference type="NCBI Taxonomy" id="517011"/>
    <lineage>
        <taxon>Bacteria</taxon>
        <taxon>Pseudomonadati</taxon>
        <taxon>Pseudomonadota</taxon>
        <taxon>Gammaproteobacteria</taxon>
        <taxon>Lysobacterales</taxon>
        <taxon>Lysobacteraceae</taxon>
        <taxon>Stenotrophomonas</taxon>
    </lineage>
</organism>
<dbReference type="PATRIC" id="fig|517011.3.peg.1375"/>
<sequence>MNQYREALTQLHDKVSQLDRRDLAGLAAFEHCSSTALAVSAGSADSDDAQARAVVRCMGWQEAAFERIAGALQDGGHGEVRTLWHAHALDAGGHIANIQALRSWKLLVIGDWVRGPNSSHYVEPTADHYDGVLVRQLRAGTPAATLFSDYPLDNAVLREWLVEKAPALHRGSRLLPADSIDWKAVGVQKWQAGQRDAGT</sequence>
<proteinExistence type="predicted"/>
<dbReference type="Proteomes" id="UP000051386">
    <property type="component" value="Unassembled WGS sequence"/>
</dbReference>
<dbReference type="EMBL" id="LDJK01000033">
    <property type="protein sequence ID" value="KRG74004.1"/>
    <property type="molecule type" value="Genomic_DNA"/>
</dbReference>
<evidence type="ECO:0000313" key="2">
    <source>
        <dbReference type="Proteomes" id="UP000051386"/>
    </source>
</evidence>
<gene>
    <name evidence="1" type="ORF">ABB28_08550</name>
</gene>
<evidence type="ECO:0000313" key="1">
    <source>
        <dbReference type="EMBL" id="KRG74004.1"/>
    </source>
</evidence>
<keyword evidence="2" id="KW-1185">Reference proteome</keyword>
<accession>A0A0R0D8H6</accession>
<reference evidence="1 2" key="1">
    <citation type="submission" date="2015-05" db="EMBL/GenBank/DDBJ databases">
        <title>Genome sequencing and analysis of members of genus Stenotrophomonas.</title>
        <authorList>
            <person name="Patil P.P."/>
            <person name="Midha S."/>
            <person name="Patil P.B."/>
        </authorList>
    </citation>
    <scope>NUCLEOTIDE SEQUENCE [LARGE SCALE GENOMIC DNA]</scope>
    <source>
        <strain evidence="1 2">DSM 21508</strain>
    </source>
</reference>
<comment type="caution">
    <text evidence="1">The sequence shown here is derived from an EMBL/GenBank/DDBJ whole genome shotgun (WGS) entry which is preliminary data.</text>
</comment>
<dbReference type="AlphaFoldDB" id="A0A0R0D8H6"/>
<protein>
    <submittedName>
        <fullName evidence="1">Uncharacterized protein</fullName>
    </submittedName>
</protein>
<name>A0A0R0D8H6_9GAMM</name>